<dbReference type="SUPFAM" id="SSF51735">
    <property type="entry name" value="NAD(P)-binding Rossmann-fold domains"/>
    <property type="match status" value="1"/>
</dbReference>
<dbReference type="RefSeq" id="WP_143388144.1">
    <property type="nucleotide sequence ID" value="NZ_VJZL01000022.1"/>
</dbReference>
<proteinExistence type="predicted"/>
<dbReference type="EMBL" id="VJZL01000022">
    <property type="protein sequence ID" value="TRX07931.1"/>
    <property type="molecule type" value="Genomic_DNA"/>
</dbReference>
<dbReference type="InterPro" id="IPR008030">
    <property type="entry name" value="NmrA-like"/>
</dbReference>
<dbReference type="Pfam" id="PF05368">
    <property type="entry name" value="NmrA"/>
    <property type="match status" value="1"/>
</dbReference>
<evidence type="ECO:0000313" key="3">
    <source>
        <dbReference type="EMBL" id="TRX07931.1"/>
    </source>
</evidence>
<reference evidence="4 5" key="1">
    <citation type="submission" date="2019-07" db="EMBL/GenBank/DDBJ databases">
        <title>Novel species of Flavobacterium.</title>
        <authorList>
            <person name="Liu Q."/>
            <person name="Xin Y.-H."/>
        </authorList>
    </citation>
    <scope>NUCLEOTIDE SEQUENCE [LARGE SCALE GENOMIC DNA]</scope>
    <source>
        <strain evidence="2 4">GSP39</strain>
        <strain evidence="3 5">GSR22</strain>
    </source>
</reference>
<keyword evidence="4" id="KW-1185">Reference proteome</keyword>
<evidence type="ECO:0000259" key="1">
    <source>
        <dbReference type="Pfam" id="PF05368"/>
    </source>
</evidence>
<dbReference type="EMBL" id="VJZN01000021">
    <property type="protein sequence ID" value="TRX04975.1"/>
    <property type="molecule type" value="Genomic_DNA"/>
</dbReference>
<sequence length="290" mass="31558">MILVTGATGNYGKATIDFLLKKGISANSISALVRDVAKAEDLKTKGINLKIGDYDNYASLVEAFKGVDKLLLVSGSDVVNRGKQQENAVKAAKEAGVKHILYTSFERKNDTETSPIAFLAKSHIDTENQIKVSGMTYTILKNNLYLDALPMFFGEQVLTTGIFLPAGDTKSAFALRNDMAEATANILTSQGHENKEYSLSNIENTSIQEIAQDLSEIVGKQINYVSPPQDIYVETLTGAGVPTEYVGMFAGFAEAIKQGEFSTEKTDLENLLGRKPMTAKAFLKEVYTSK</sequence>
<organism evidence="3 5">
    <name type="scientific">Flavobacterium gawalongense</name>
    <dbReference type="NCBI Taxonomy" id="2594432"/>
    <lineage>
        <taxon>Bacteria</taxon>
        <taxon>Pseudomonadati</taxon>
        <taxon>Bacteroidota</taxon>
        <taxon>Flavobacteriia</taxon>
        <taxon>Flavobacteriales</taxon>
        <taxon>Flavobacteriaceae</taxon>
        <taxon>Flavobacterium</taxon>
    </lineage>
</organism>
<dbReference type="InterPro" id="IPR052718">
    <property type="entry name" value="NmrA-type_oxidoreductase"/>
</dbReference>
<feature type="domain" description="NmrA-like" evidence="1">
    <location>
        <begin position="2"/>
        <end position="282"/>
    </location>
</feature>
<gene>
    <name evidence="3" type="ORF">FNW11_11910</name>
    <name evidence="2" type="ORF">FNW12_12470</name>
</gene>
<dbReference type="InterPro" id="IPR036291">
    <property type="entry name" value="NAD(P)-bd_dom_sf"/>
</dbReference>
<dbReference type="PANTHER" id="PTHR47129:SF1">
    <property type="entry name" value="NMRA-LIKE DOMAIN-CONTAINING PROTEIN"/>
    <property type="match status" value="1"/>
</dbReference>
<evidence type="ECO:0000313" key="5">
    <source>
        <dbReference type="Proteomes" id="UP000318669"/>
    </source>
</evidence>
<name>A0A553BI50_9FLAO</name>
<dbReference type="PANTHER" id="PTHR47129">
    <property type="entry name" value="QUINONE OXIDOREDUCTASE 2"/>
    <property type="match status" value="1"/>
</dbReference>
<dbReference type="Proteomes" id="UP000318528">
    <property type="component" value="Unassembled WGS sequence"/>
</dbReference>
<accession>A0A553BI50</accession>
<comment type="caution">
    <text evidence="3">The sequence shown here is derived from an EMBL/GenBank/DDBJ whole genome shotgun (WGS) entry which is preliminary data.</text>
</comment>
<dbReference type="AlphaFoldDB" id="A0A553BI50"/>
<evidence type="ECO:0000313" key="2">
    <source>
        <dbReference type="EMBL" id="TRX04975.1"/>
    </source>
</evidence>
<protein>
    <submittedName>
        <fullName evidence="3">SDR family oxidoreductase</fullName>
    </submittedName>
</protein>
<dbReference type="CDD" id="cd05269">
    <property type="entry name" value="TMR_SDR_a"/>
    <property type="match status" value="1"/>
</dbReference>
<dbReference type="OrthoDB" id="9780595at2"/>
<dbReference type="Gene3D" id="3.90.25.10">
    <property type="entry name" value="UDP-galactose 4-epimerase, domain 1"/>
    <property type="match status" value="1"/>
</dbReference>
<dbReference type="Gene3D" id="3.40.50.720">
    <property type="entry name" value="NAD(P)-binding Rossmann-like Domain"/>
    <property type="match status" value="1"/>
</dbReference>
<evidence type="ECO:0000313" key="4">
    <source>
        <dbReference type="Proteomes" id="UP000318528"/>
    </source>
</evidence>
<dbReference type="Proteomes" id="UP000318669">
    <property type="component" value="Unassembled WGS sequence"/>
</dbReference>